<dbReference type="Pfam" id="PF08331">
    <property type="entry name" value="QueG_DUF1730"/>
    <property type="match status" value="1"/>
</dbReference>
<keyword evidence="8" id="KW-0411">Iron-sulfur</keyword>
<dbReference type="PROSITE" id="PS51379">
    <property type="entry name" value="4FE4S_FER_2"/>
    <property type="match status" value="1"/>
</dbReference>
<dbReference type="InterPro" id="IPR017900">
    <property type="entry name" value="4Fe4S_Fe_S_CS"/>
</dbReference>
<protein>
    <submittedName>
        <fullName evidence="10">Epoxyqueuosine reductase</fullName>
    </submittedName>
</protein>
<keyword evidence="11" id="KW-1185">Reference proteome</keyword>
<dbReference type="PANTHER" id="PTHR30002">
    <property type="entry name" value="EPOXYQUEUOSINE REDUCTASE"/>
    <property type="match status" value="1"/>
</dbReference>
<dbReference type="InterPro" id="IPR004453">
    <property type="entry name" value="QueG"/>
</dbReference>
<dbReference type="InterPro" id="IPR017896">
    <property type="entry name" value="4Fe4S_Fe-S-bd"/>
</dbReference>
<keyword evidence="7" id="KW-0408">Iron</keyword>
<sequence length="382" mass="42515">MYPVCVNRQDLLLEKALDLGFDVAGWAVAHTPPEAISRYQDWLDRGFQAGMDYLDRQLPRRSDLGSTLTGARSVLVLGISHAFPDLKVPEGGVRVGKVARYAWTPDYHQQIEPLLKSLEETAAQMGVSSRGCVDYAPIMERELASRAFLGWQGKSGMVISQKLGAFVTLAVLLTDLEMEEQGRHADRCGRCSACVQACPTSAIQQGRVIDARRCLSYLTIEHRGPIPEEFRSSLGSWLFGCDHCLEVCPWSIKAGGVARNLIPDPELAHPDLTQFFEGSNRDFDRKFAHTAFSRPRRKGMARNALMVLGNLKDPAHLPLVLKGTQDEAWEVRASAAWALGQFVLGQFAEGASRRTLRGTIEKLLHDPHEEVRQEALKQLERL</sequence>
<dbReference type="PANTHER" id="PTHR30002:SF4">
    <property type="entry name" value="EPOXYQUEUOSINE REDUCTASE"/>
    <property type="match status" value="1"/>
</dbReference>
<dbReference type="InterPro" id="IPR021133">
    <property type="entry name" value="HEAT_type_2"/>
</dbReference>
<dbReference type="Proteomes" id="UP000632222">
    <property type="component" value="Unassembled WGS sequence"/>
</dbReference>
<keyword evidence="5" id="KW-0671">Queuosine biosynthesis</keyword>
<keyword evidence="2" id="KW-0963">Cytoplasm</keyword>
<dbReference type="SUPFAM" id="SSF48371">
    <property type="entry name" value="ARM repeat"/>
    <property type="match status" value="1"/>
</dbReference>
<dbReference type="PROSITE" id="PS00198">
    <property type="entry name" value="4FE4S_FER_1"/>
    <property type="match status" value="1"/>
</dbReference>
<name>A0ABQ2CW26_9DEIO</name>
<dbReference type="PROSITE" id="PS50077">
    <property type="entry name" value="HEAT_REPEAT"/>
    <property type="match status" value="1"/>
</dbReference>
<evidence type="ECO:0000256" key="6">
    <source>
        <dbReference type="ARBA" id="ARBA00023002"/>
    </source>
</evidence>
<evidence type="ECO:0000256" key="7">
    <source>
        <dbReference type="ARBA" id="ARBA00023004"/>
    </source>
</evidence>
<evidence type="ECO:0000313" key="11">
    <source>
        <dbReference type="Proteomes" id="UP000632222"/>
    </source>
</evidence>
<reference evidence="11" key="1">
    <citation type="journal article" date="2019" name="Int. J. Syst. Evol. Microbiol.">
        <title>The Global Catalogue of Microorganisms (GCM) 10K type strain sequencing project: providing services to taxonomists for standard genome sequencing and annotation.</title>
        <authorList>
            <consortium name="The Broad Institute Genomics Platform"/>
            <consortium name="The Broad Institute Genome Sequencing Center for Infectious Disease"/>
            <person name="Wu L."/>
            <person name="Ma J."/>
        </authorList>
    </citation>
    <scope>NUCLEOTIDE SEQUENCE [LARGE SCALE GENOMIC DNA]</scope>
    <source>
        <strain evidence="11">JCM 14370</strain>
    </source>
</reference>
<dbReference type="Pfam" id="PF13646">
    <property type="entry name" value="HEAT_2"/>
    <property type="match status" value="1"/>
</dbReference>
<proteinExistence type="predicted"/>
<dbReference type="NCBIfam" id="TIGR00276">
    <property type="entry name" value="tRNA epoxyqueuosine(34) reductase QueG"/>
    <property type="match status" value="1"/>
</dbReference>
<evidence type="ECO:0000256" key="5">
    <source>
        <dbReference type="ARBA" id="ARBA00022785"/>
    </source>
</evidence>
<dbReference type="InterPro" id="IPR013542">
    <property type="entry name" value="QueG_DUF1730"/>
</dbReference>
<feature type="domain" description="4Fe-4S ferredoxin-type" evidence="9">
    <location>
        <begin position="179"/>
        <end position="208"/>
    </location>
</feature>
<evidence type="ECO:0000256" key="2">
    <source>
        <dbReference type="ARBA" id="ARBA00022490"/>
    </source>
</evidence>
<dbReference type="InterPro" id="IPR016024">
    <property type="entry name" value="ARM-type_fold"/>
</dbReference>
<evidence type="ECO:0000256" key="4">
    <source>
        <dbReference type="ARBA" id="ARBA00022723"/>
    </source>
</evidence>
<dbReference type="Gene3D" id="3.30.70.20">
    <property type="match status" value="1"/>
</dbReference>
<keyword evidence="3" id="KW-0819">tRNA processing</keyword>
<dbReference type="Pfam" id="PF13484">
    <property type="entry name" value="Fer4_16"/>
    <property type="match status" value="1"/>
</dbReference>
<keyword evidence="1" id="KW-0004">4Fe-4S</keyword>
<dbReference type="SUPFAM" id="SSF46548">
    <property type="entry name" value="alpha-helical ferredoxin"/>
    <property type="match status" value="1"/>
</dbReference>
<accession>A0ABQ2CW26</accession>
<keyword evidence="4" id="KW-0479">Metal-binding</keyword>
<evidence type="ECO:0000313" key="10">
    <source>
        <dbReference type="EMBL" id="GGJ19792.1"/>
    </source>
</evidence>
<evidence type="ECO:0000259" key="9">
    <source>
        <dbReference type="PROSITE" id="PS51379"/>
    </source>
</evidence>
<evidence type="ECO:0000256" key="1">
    <source>
        <dbReference type="ARBA" id="ARBA00022485"/>
    </source>
</evidence>
<comment type="caution">
    <text evidence="10">The sequence shown here is derived from an EMBL/GenBank/DDBJ whole genome shotgun (WGS) entry which is preliminary data.</text>
</comment>
<dbReference type="InterPro" id="IPR011989">
    <property type="entry name" value="ARM-like"/>
</dbReference>
<keyword evidence="6" id="KW-0560">Oxidoreductase</keyword>
<organism evidence="10 11">
    <name type="scientific">Deinococcus roseus</name>
    <dbReference type="NCBI Taxonomy" id="392414"/>
    <lineage>
        <taxon>Bacteria</taxon>
        <taxon>Thermotogati</taxon>
        <taxon>Deinococcota</taxon>
        <taxon>Deinococci</taxon>
        <taxon>Deinococcales</taxon>
        <taxon>Deinococcaceae</taxon>
        <taxon>Deinococcus</taxon>
    </lineage>
</organism>
<evidence type="ECO:0000256" key="8">
    <source>
        <dbReference type="ARBA" id="ARBA00023014"/>
    </source>
</evidence>
<gene>
    <name evidence="10" type="ORF">GCM10008938_02410</name>
</gene>
<evidence type="ECO:0000256" key="3">
    <source>
        <dbReference type="ARBA" id="ARBA00022694"/>
    </source>
</evidence>
<dbReference type="EMBL" id="BMOD01000001">
    <property type="protein sequence ID" value="GGJ19792.1"/>
    <property type="molecule type" value="Genomic_DNA"/>
</dbReference>
<dbReference type="Gene3D" id="1.25.10.10">
    <property type="entry name" value="Leucine-rich Repeat Variant"/>
    <property type="match status" value="1"/>
</dbReference>